<dbReference type="AlphaFoldDB" id="A0A7J7LR01"/>
<dbReference type="EMBL" id="JACGCM010002086">
    <property type="protein sequence ID" value="KAF6144999.1"/>
    <property type="molecule type" value="Genomic_DNA"/>
</dbReference>
<name>A0A7J7LR01_9MAGN</name>
<organism evidence="1 2">
    <name type="scientific">Kingdonia uniflora</name>
    <dbReference type="NCBI Taxonomy" id="39325"/>
    <lineage>
        <taxon>Eukaryota</taxon>
        <taxon>Viridiplantae</taxon>
        <taxon>Streptophyta</taxon>
        <taxon>Embryophyta</taxon>
        <taxon>Tracheophyta</taxon>
        <taxon>Spermatophyta</taxon>
        <taxon>Magnoliopsida</taxon>
        <taxon>Ranunculales</taxon>
        <taxon>Circaeasteraceae</taxon>
        <taxon>Kingdonia</taxon>
    </lineage>
</organism>
<evidence type="ECO:0000313" key="2">
    <source>
        <dbReference type="Proteomes" id="UP000541444"/>
    </source>
</evidence>
<protein>
    <submittedName>
        <fullName evidence="1">Uncharacterized protein</fullName>
    </submittedName>
</protein>
<dbReference type="Proteomes" id="UP000541444">
    <property type="component" value="Unassembled WGS sequence"/>
</dbReference>
<proteinExistence type="predicted"/>
<reference evidence="1 2" key="1">
    <citation type="journal article" date="2020" name="IScience">
        <title>Genome Sequencing of the Endangered Kingdonia uniflora (Circaeasteraceae, Ranunculales) Reveals Potential Mechanisms of Evolutionary Specialization.</title>
        <authorList>
            <person name="Sun Y."/>
            <person name="Deng T."/>
            <person name="Zhang A."/>
            <person name="Moore M.J."/>
            <person name="Landis J.B."/>
            <person name="Lin N."/>
            <person name="Zhang H."/>
            <person name="Zhang X."/>
            <person name="Huang J."/>
            <person name="Zhang X."/>
            <person name="Sun H."/>
            <person name="Wang H."/>
        </authorList>
    </citation>
    <scope>NUCLEOTIDE SEQUENCE [LARGE SCALE GENOMIC DNA]</scope>
    <source>
        <strain evidence="1">TB1705</strain>
        <tissue evidence="1">Leaf</tissue>
    </source>
</reference>
<feature type="non-terminal residue" evidence="1">
    <location>
        <position position="1"/>
    </location>
</feature>
<comment type="caution">
    <text evidence="1">The sequence shown here is derived from an EMBL/GenBank/DDBJ whole genome shotgun (WGS) entry which is preliminary data.</text>
</comment>
<accession>A0A7J7LR01</accession>
<dbReference type="OrthoDB" id="408631at2759"/>
<gene>
    <name evidence="1" type="ORF">GIB67_013350</name>
</gene>
<evidence type="ECO:0000313" key="1">
    <source>
        <dbReference type="EMBL" id="KAF6144999.1"/>
    </source>
</evidence>
<keyword evidence="2" id="KW-1185">Reference proteome</keyword>
<sequence length="109" mass="12798">RPGKKIRCMGNASFLSKIDIGIRWLFYLKTPLKIIQRVDLLDFFDLAQDWQLAYEEVLKKAGGQDVKPIYLKQATIGLYLLRNNDNFYSIMEELIFFTADCNYLTFFSI</sequence>